<gene>
    <name evidence="1" type="primary">pxpA</name>
    <name evidence="2" type="ORF">CLSA_c30900</name>
</gene>
<dbReference type="EMBL" id="CP006721">
    <property type="protein sequence ID" value="AGX44056.1"/>
    <property type="molecule type" value="Genomic_DNA"/>
</dbReference>
<dbReference type="PANTHER" id="PTHR30292">
    <property type="entry name" value="UNCHARACTERIZED PROTEIN YBGL-RELATED"/>
    <property type="match status" value="1"/>
</dbReference>
<keyword evidence="1" id="KW-0547">Nucleotide-binding</keyword>
<proteinExistence type="inferred from homology"/>
<dbReference type="RefSeq" id="WP_022747199.1">
    <property type="nucleotide sequence ID" value="NC_022571.1"/>
</dbReference>
<dbReference type="AlphaFoldDB" id="U5MWP4"/>
<comment type="subunit">
    <text evidence="1">Forms a complex composed of PxpA, PxpB and PxpC.</text>
</comment>
<dbReference type="Proteomes" id="UP000017118">
    <property type="component" value="Chromosome"/>
</dbReference>
<evidence type="ECO:0000313" key="2">
    <source>
        <dbReference type="EMBL" id="AGX44056.1"/>
    </source>
</evidence>
<dbReference type="PATRIC" id="fig|1345695.10.peg.4546"/>
<dbReference type="CDD" id="cd10787">
    <property type="entry name" value="LamB_YcsF_like"/>
    <property type="match status" value="1"/>
</dbReference>
<dbReference type="EC" id="3.5.2.9" evidence="1"/>
<dbReference type="NCBIfam" id="NF003816">
    <property type="entry name" value="PRK05406.1-5"/>
    <property type="match status" value="1"/>
</dbReference>
<dbReference type="InterPro" id="IPR011330">
    <property type="entry name" value="Glyco_hydro/deAcase_b/a-brl"/>
</dbReference>
<accession>U5MWP4</accession>
<dbReference type="GO" id="GO:0005975">
    <property type="term" value="P:carbohydrate metabolic process"/>
    <property type="evidence" value="ECO:0007669"/>
    <property type="project" value="InterPro"/>
</dbReference>
<dbReference type="SUPFAM" id="SSF88713">
    <property type="entry name" value="Glycoside hydrolase/deacetylase"/>
    <property type="match status" value="1"/>
</dbReference>
<comment type="similarity">
    <text evidence="1">Belongs to the LamB/PxpA family.</text>
</comment>
<organism evidence="2 3">
    <name type="scientific">Clostridium saccharobutylicum DSM 13864</name>
    <dbReference type="NCBI Taxonomy" id="1345695"/>
    <lineage>
        <taxon>Bacteria</taxon>
        <taxon>Bacillati</taxon>
        <taxon>Bacillota</taxon>
        <taxon>Clostridia</taxon>
        <taxon>Eubacteriales</taxon>
        <taxon>Clostridiaceae</taxon>
        <taxon>Clostridium</taxon>
    </lineage>
</organism>
<comment type="function">
    <text evidence="1">Catalyzes the cleavage of 5-oxoproline to form L-glutamate coupled to the hydrolysis of ATP to ADP and inorganic phosphate.</text>
</comment>
<dbReference type="KEGG" id="csb:CLSA_c30900"/>
<dbReference type="GO" id="GO:0005524">
    <property type="term" value="F:ATP binding"/>
    <property type="evidence" value="ECO:0007669"/>
    <property type="project" value="UniProtKB-UniRule"/>
</dbReference>
<reference evidence="2 3" key="1">
    <citation type="journal article" date="2013" name="Genome Announc.">
        <title>Complete Genome Sequence of the Solvent Producer Clostridium saccharobutylicum NCP262 (DSM 13864).</title>
        <authorList>
            <person name="Poehlein A."/>
            <person name="Hartwich K."/>
            <person name="Krabben P."/>
            <person name="Ehrenreich A."/>
            <person name="Liebl W."/>
            <person name="Durre P."/>
            <person name="Gottschalk G."/>
            <person name="Daniel R."/>
        </authorList>
    </citation>
    <scope>NUCLEOTIDE SEQUENCE [LARGE SCALE GENOMIC DNA]</scope>
    <source>
        <strain evidence="2">DSM 13864</strain>
    </source>
</reference>
<dbReference type="OrthoDB" id="9773478at2"/>
<keyword evidence="1" id="KW-0378">Hydrolase</keyword>
<dbReference type="InterPro" id="IPR005501">
    <property type="entry name" value="LamB/YcsF/PxpA-like"/>
</dbReference>
<dbReference type="NCBIfam" id="NF003814">
    <property type="entry name" value="PRK05406.1-3"/>
    <property type="match status" value="1"/>
</dbReference>
<dbReference type="PANTHER" id="PTHR30292:SF0">
    <property type="entry name" value="5-OXOPROLINASE SUBUNIT A"/>
    <property type="match status" value="1"/>
</dbReference>
<name>U5MWP4_CLOSA</name>
<dbReference type="GO" id="GO:0017168">
    <property type="term" value="F:5-oxoprolinase (ATP-hydrolyzing) activity"/>
    <property type="evidence" value="ECO:0007669"/>
    <property type="project" value="UniProtKB-UniRule"/>
</dbReference>
<sequence length="258" mass="28046">MHEVDLNCDLGESFGNYKLGLDEEVISYISSANLACGFHASDPLTMSHTVELAKKAGVCVGAHPGLPDLVGFGRRNMNISQKEAKAMVQYQIGALDSFCKAQGIKMHHVKPHGALYNMAVKDIKLATAICEGIYEVNPQLILLALSGSEMVNAANNVGLKVAREAFADRAYEEDGTLVARTKEGSMITDEDESIKRVIRMIKENKVKTITGIDIPIKVDSICVHGDGAKALEFVRKIKAGLEEQDIKITPLYKLVSNS</sequence>
<dbReference type="HOGENOM" id="CLU_069535_0_0_9"/>
<dbReference type="Gene3D" id="3.20.20.370">
    <property type="entry name" value="Glycoside hydrolase/deacetylase"/>
    <property type="match status" value="1"/>
</dbReference>
<evidence type="ECO:0000256" key="1">
    <source>
        <dbReference type="HAMAP-Rule" id="MF_00691"/>
    </source>
</evidence>
<dbReference type="HAMAP" id="MF_00691">
    <property type="entry name" value="PxpA"/>
    <property type="match status" value="1"/>
</dbReference>
<evidence type="ECO:0000313" key="3">
    <source>
        <dbReference type="Proteomes" id="UP000017118"/>
    </source>
</evidence>
<protein>
    <recommendedName>
        <fullName evidence="1">5-oxoprolinase subunit A</fullName>
        <shortName evidence="1">5-OPase subunit A</shortName>
        <ecNumber evidence="1">3.5.2.9</ecNumber>
    </recommendedName>
    <alternativeName>
        <fullName evidence="1">5-oxoprolinase (ATP-hydrolyzing) subunit A</fullName>
    </alternativeName>
</protein>
<comment type="catalytic activity">
    <reaction evidence="1">
        <text>5-oxo-L-proline + ATP + 2 H2O = L-glutamate + ADP + phosphate + H(+)</text>
        <dbReference type="Rhea" id="RHEA:10348"/>
        <dbReference type="ChEBI" id="CHEBI:15377"/>
        <dbReference type="ChEBI" id="CHEBI:15378"/>
        <dbReference type="ChEBI" id="CHEBI:29985"/>
        <dbReference type="ChEBI" id="CHEBI:30616"/>
        <dbReference type="ChEBI" id="CHEBI:43474"/>
        <dbReference type="ChEBI" id="CHEBI:58402"/>
        <dbReference type="ChEBI" id="CHEBI:456216"/>
        <dbReference type="EC" id="3.5.2.9"/>
    </reaction>
</comment>
<keyword evidence="3" id="KW-1185">Reference proteome</keyword>
<dbReference type="eggNOG" id="COG1540">
    <property type="taxonomic scope" value="Bacteria"/>
</dbReference>
<dbReference type="Pfam" id="PF03746">
    <property type="entry name" value="LamB_YcsF"/>
    <property type="match status" value="1"/>
</dbReference>
<dbReference type="GeneID" id="55475446"/>
<keyword evidence="1" id="KW-0067">ATP-binding</keyword>